<dbReference type="InterPro" id="IPR050973">
    <property type="entry name" value="H3K9_Histone-Lys_N-MTase"/>
</dbReference>
<feature type="binding site" evidence="13">
    <location>
        <position position="260"/>
    </location>
    <ligand>
        <name>Zn(2+)</name>
        <dbReference type="ChEBI" id="CHEBI:29105"/>
        <label>2</label>
    </ligand>
</feature>
<dbReference type="PROSITE" id="PS50280">
    <property type="entry name" value="SET"/>
    <property type="match status" value="1"/>
</dbReference>
<evidence type="ECO:0000259" key="15">
    <source>
        <dbReference type="PROSITE" id="PS50280"/>
    </source>
</evidence>
<feature type="binding site" evidence="13">
    <location>
        <position position="247"/>
    </location>
    <ligand>
        <name>Zn(2+)</name>
        <dbReference type="ChEBI" id="CHEBI:29105"/>
        <label>1</label>
    </ligand>
</feature>
<feature type="binding site" evidence="13">
    <location>
        <position position="252"/>
    </location>
    <ligand>
        <name>Zn(2+)</name>
        <dbReference type="ChEBI" id="CHEBI:29105"/>
        <label>1</label>
    </ligand>
</feature>
<feature type="binding site" evidence="13">
    <location>
        <position position="291"/>
    </location>
    <ligand>
        <name>Zn(2+)</name>
        <dbReference type="ChEBI" id="CHEBI:29105"/>
        <label>2</label>
    </ligand>
</feature>
<feature type="binding site" evidence="13">
    <location>
        <position position="287"/>
    </location>
    <ligand>
        <name>Zn(2+)</name>
        <dbReference type="ChEBI" id="CHEBI:29105"/>
        <label>3</label>
    </ligand>
</feature>
<feature type="binding site" evidence="13">
    <location>
        <position position="247"/>
    </location>
    <ligand>
        <name>Zn(2+)</name>
        <dbReference type="ChEBI" id="CHEBI:29105"/>
        <label>2</label>
    </ligand>
</feature>
<dbReference type="PROSITE" id="PS00598">
    <property type="entry name" value="CHROMO_1"/>
    <property type="match status" value="1"/>
</dbReference>
<dbReference type="InterPro" id="IPR007728">
    <property type="entry name" value="Pre-SET_dom"/>
</dbReference>
<dbReference type="PROSITE" id="PS50867">
    <property type="entry name" value="PRE_SET"/>
    <property type="match status" value="1"/>
</dbReference>
<keyword evidence="9 12" id="KW-0156">Chromatin regulator</keyword>
<dbReference type="InterPro" id="IPR000953">
    <property type="entry name" value="Chromo/chromo_shadow_dom"/>
</dbReference>
<dbReference type="SMART" id="SM00317">
    <property type="entry name" value="SET"/>
    <property type="match status" value="1"/>
</dbReference>
<evidence type="ECO:0000256" key="1">
    <source>
        <dbReference type="ARBA" id="ARBA00004123"/>
    </source>
</evidence>
<dbReference type="STRING" id="126957.T1J0S7"/>
<dbReference type="EnsemblMetazoa" id="SMAR007135-RA">
    <property type="protein sequence ID" value="SMAR007135-PA"/>
    <property type="gene ID" value="SMAR007135"/>
</dbReference>
<dbReference type="GO" id="GO:0140949">
    <property type="term" value="F:histone H3K9 trimethyltransferase activity"/>
    <property type="evidence" value="ECO:0007669"/>
    <property type="project" value="UniProtKB-EC"/>
</dbReference>
<evidence type="ECO:0000256" key="2">
    <source>
        <dbReference type="ARBA" id="ARBA00004584"/>
    </source>
</evidence>
<dbReference type="HOGENOM" id="CLU_020840_8_0_1"/>
<evidence type="ECO:0000256" key="6">
    <source>
        <dbReference type="ARBA" id="ARBA00022691"/>
    </source>
</evidence>
<dbReference type="OMA" id="YESNEFT"/>
<dbReference type="SMART" id="SM00468">
    <property type="entry name" value="PreSET"/>
    <property type="match status" value="1"/>
</dbReference>
<feature type="binding site" evidence="13">
    <location>
        <position position="287"/>
    </location>
    <ligand>
        <name>Zn(2+)</name>
        <dbReference type="ChEBI" id="CHEBI:29105"/>
        <label>2</label>
    </ligand>
</feature>
<dbReference type="Pfam" id="PF00385">
    <property type="entry name" value="Chromo"/>
    <property type="match status" value="1"/>
</dbReference>
<dbReference type="Pfam" id="PF00856">
    <property type="entry name" value="SET"/>
    <property type="match status" value="1"/>
</dbReference>
<dbReference type="Proteomes" id="UP000014500">
    <property type="component" value="Unassembled WGS sequence"/>
</dbReference>
<feature type="binding site" evidence="13">
    <location>
        <position position="460"/>
    </location>
    <ligand>
        <name>Zn(2+)</name>
        <dbReference type="ChEBI" id="CHEBI:29105"/>
        <label>4</label>
    </ligand>
</feature>
<feature type="binding site" evidence="13">
    <location>
        <position position="252"/>
    </location>
    <ligand>
        <name>Zn(2+)</name>
        <dbReference type="ChEBI" id="CHEBI:29105"/>
        <label>3</label>
    </ligand>
</feature>
<dbReference type="InterPro" id="IPR016197">
    <property type="entry name" value="Chromo-like_dom_sf"/>
</dbReference>
<evidence type="ECO:0000256" key="3">
    <source>
        <dbReference type="ARBA" id="ARBA00022454"/>
    </source>
</evidence>
<dbReference type="SUPFAM" id="SSF82199">
    <property type="entry name" value="SET domain"/>
    <property type="match status" value="1"/>
</dbReference>
<dbReference type="PANTHER" id="PTHR46223">
    <property type="entry name" value="HISTONE-LYSINE N-METHYLTRANSFERASE SUV39H"/>
    <property type="match status" value="1"/>
</dbReference>
<keyword evidence="7 12" id="KW-0479">Metal-binding</keyword>
<dbReference type="InterPro" id="IPR003616">
    <property type="entry name" value="Post-SET_dom"/>
</dbReference>
<feature type="domain" description="Pre-SET" evidence="16">
    <location>
        <begin position="245"/>
        <end position="305"/>
    </location>
</feature>
<feature type="binding site" evidence="13">
    <location>
        <position position="293"/>
    </location>
    <ligand>
        <name>Zn(2+)</name>
        <dbReference type="ChEBI" id="CHEBI:29105"/>
        <label>3</label>
    </ligand>
</feature>
<dbReference type="PROSITE" id="PS50868">
    <property type="entry name" value="POST_SET"/>
    <property type="match status" value="1"/>
</dbReference>
<dbReference type="GO" id="GO:0000775">
    <property type="term" value="C:chromosome, centromeric region"/>
    <property type="evidence" value="ECO:0007669"/>
    <property type="project" value="UniProtKB-SubCell"/>
</dbReference>
<dbReference type="SUPFAM" id="SSF54160">
    <property type="entry name" value="Chromo domain-like"/>
    <property type="match status" value="1"/>
</dbReference>
<feature type="domain" description="Chromo" evidence="14">
    <location>
        <begin position="55"/>
        <end position="115"/>
    </location>
</feature>
<evidence type="ECO:0000256" key="13">
    <source>
        <dbReference type="PIRSR" id="PIRSR009343-2"/>
    </source>
</evidence>
<name>T1J0S7_STRMM</name>
<dbReference type="InterPro" id="IPR046341">
    <property type="entry name" value="SET_dom_sf"/>
</dbReference>
<organism evidence="18 19">
    <name type="scientific">Strigamia maritima</name>
    <name type="common">European centipede</name>
    <name type="synonym">Geophilus maritimus</name>
    <dbReference type="NCBI Taxonomy" id="126957"/>
    <lineage>
        <taxon>Eukaryota</taxon>
        <taxon>Metazoa</taxon>
        <taxon>Ecdysozoa</taxon>
        <taxon>Arthropoda</taxon>
        <taxon>Myriapoda</taxon>
        <taxon>Chilopoda</taxon>
        <taxon>Pleurostigmophora</taxon>
        <taxon>Geophilomorpha</taxon>
        <taxon>Linotaeniidae</taxon>
        <taxon>Strigamia</taxon>
    </lineage>
</organism>
<evidence type="ECO:0000256" key="8">
    <source>
        <dbReference type="ARBA" id="ARBA00022833"/>
    </source>
</evidence>
<dbReference type="InterPro" id="IPR023779">
    <property type="entry name" value="Chromodomain_CS"/>
</dbReference>
<evidence type="ECO:0000313" key="19">
    <source>
        <dbReference type="Proteomes" id="UP000014500"/>
    </source>
</evidence>
<comment type="subcellular location">
    <subcellularLocation>
        <location evidence="2">Chromosome</location>
        <location evidence="2">Centromere</location>
    </subcellularLocation>
    <subcellularLocation>
        <location evidence="1 12">Nucleus</location>
    </subcellularLocation>
</comment>
<dbReference type="Pfam" id="PF05033">
    <property type="entry name" value="Pre-SET"/>
    <property type="match status" value="1"/>
</dbReference>
<comment type="similarity">
    <text evidence="12">Belongs to the class V-like SAM-binding methyltransferase superfamily. Histone-lysine methyltransferase family. Suvar3-9 subfamily.</text>
</comment>
<dbReference type="GO" id="GO:0008270">
    <property type="term" value="F:zinc ion binding"/>
    <property type="evidence" value="ECO:0007669"/>
    <property type="project" value="UniProtKB-UniRule"/>
</dbReference>
<dbReference type="Gene3D" id="2.40.50.40">
    <property type="match status" value="1"/>
</dbReference>
<dbReference type="eggNOG" id="KOG1082">
    <property type="taxonomic scope" value="Eukaryota"/>
</dbReference>
<feature type="binding site" evidence="13">
    <location>
        <position position="467"/>
    </location>
    <ligand>
        <name>Zn(2+)</name>
        <dbReference type="ChEBI" id="CHEBI:29105"/>
        <label>4</label>
    </ligand>
</feature>
<evidence type="ECO:0000256" key="10">
    <source>
        <dbReference type="ARBA" id="ARBA00023242"/>
    </source>
</evidence>
<keyword evidence="3" id="KW-0158">Chromosome</keyword>
<evidence type="ECO:0000259" key="16">
    <source>
        <dbReference type="PROSITE" id="PS50867"/>
    </source>
</evidence>
<keyword evidence="6 12" id="KW-0949">S-adenosyl-L-methionine</keyword>
<comment type="catalytic activity">
    <reaction evidence="12">
        <text>L-lysyl(9)-[histone H3] + 3 S-adenosyl-L-methionine = N(6),N(6),N(6)-trimethyl-L-lysyl(9)-[histone H3] + 3 S-adenosyl-L-homocysteine + 3 H(+)</text>
        <dbReference type="Rhea" id="RHEA:60276"/>
        <dbReference type="Rhea" id="RHEA-COMP:15538"/>
        <dbReference type="Rhea" id="RHEA-COMP:15546"/>
        <dbReference type="ChEBI" id="CHEBI:15378"/>
        <dbReference type="ChEBI" id="CHEBI:29969"/>
        <dbReference type="ChEBI" id="CHEBI:57856"/>
        <dbReference type="ChEBI" id="CHEBI:59789"/>
        <dbReference type="ChEBI" id="CHEBI:61961"/>
        <dbReference type="EC" id="2.1.1.355"/>
    </reaction>
</comment>
<dbReference type="PANTHER" id="PTHR46223:SF4">
    <property type="entry name" value="HISTONE-LYSINE N-METHYLTRANSFERASE-RELATED"/>
    <property type="match status" value="1"/>
</dbReference>
<feature type="domain" description="SET" evidence="15">
    <location>
        <begin position="308"/>
        <end position="435"/>
    </location>
</feature>
<keyword evidence="19" id="KW-1185">Reference proteome</keyword>
<evidence type="ECO:0000256" key="5">
    <source>
        <dbReference type="ARBA" id="ARBA00022679"/>
    </source>
</evidence>
<dbReference type="AlphaFoldDB" id="T1J0S7"/>
<evidence type="ECO:0000256" key="9">
    <source>
        <dbReference type="ARBA" id="ARBA00022853"/>
    </source>
</evidence>
<evidence type="ECO:0000259" key="17">
    <source>
        <dbReference type="PROSITE" id="PS50868"/>
    </source>
</evidence>
<dbReference type="GO" id="GO:0032259">
    <property type="term" value="P:methylation"/>
    <property type="evidence" value="ECO:0007669"/>
    <property type="project" value="UniProtKB-KW"/>
</dbReference>
<dbReference type="InterPro" id="IPR011381">
    <property type="entry name" value="H3-K9_MeTrfase_SUV39H1/2-like"/>
</dbReference>
<evidence type="ECO:0000256" key="7">
    <source>
        <dbReference type="ARBA" id="ARBA00022723"/>
    </source>
</evidence>
<evidence type="ECO:0000313" key="18">
    <source>
        <dbReference type="EnsemblMetazoa" id="SMAR007135-PA"/>
    </source>
</evidence>
<reference evidence="19" key="1">
    <citation type="submission" date="2011-05" db="EMBL/GenBank/DDBJ databases">
        <authorList>
            <person name="Richards S.R."/>
            <person name="Qu J."/>
            <person name="Jiang H."/>
            <person name="Jhangiani S.N."/>
            <person name="Agravi P."/>
            <person name="Goodspeed R."/>
            <person name="Gross S."/>
            <person name="Mandapat C."/>
            <person name="Jackson L."/>
            <person name="Mathew T."/>
            <person name="Pu L."/>
            <person name="Thornton R."/>
            <person name="Saada N."/>
            <person name="Wilczek-Boney K.B."/>
            <person name="Lee S."/>
            <person name="Kovar C."/>
            <person name="Wu Y."/>
            <person name="Scherer S.E."/>
            <person name="Worley K.C."/>
            <person name="Muzny D.M."/>
            <person name="Gibbs R."/>
        </authorList>
    </citation>
    <scope>NUCLEOTIDE SEQUENCE</scope>
    <source>
        <strain evidence="19">Brora</strain>
    </source>
</reference>
<evidence type="ECO:0000259" key="14">
    <source>
        <dbReference type="PROSITE" id="PS50013"/>
    </source>
</evidence>
<evidence type="ECO:0000256" key="11">
    <source>
        <dbReference type="ARBA" id="ARBA00023328"/>
    </source>
</evidence>
<feature type="binding site" evidence="13">
    <location>
        <position position="259"/>
    </location>
    <ligand>
        <name>Zn(2+)</name>
        <dbReference type="ChEBI" id="CHEBI:29105"/>
        <label>1</label>
    </ligand>
</feature>
<dbReference type="PhylomeDB" id="T1J0S7"/>
<proteinExistence type="inferred from homology"/>
<dbReference type="SMART" id="SM00298">
    <property type="entry name" value="CHROMO"/>
    <property type="match status" value="1"/>
</dbReference>
<dbReference type="CDD" id="cd00024">
    <property type="entry name" value="CD_CSD"/>
    <property type="match status" value="1"/>
</dbReference>
<dbReference type="PROSITE" id="PS50013">
    <property type="entry name" value="CHROMO_2"/>
    <property type="match status" value="1"/>
</dbReference>
<keyword evidence="5 12" id="KW-0808">Transferase</keyword>
<dbReference type="GO" id="GO:0005634">
    <property type="term" value="C:nucleus"/>
    <property type="evidence" value="ECO:0007669"/>
    <property type="project" value="UniProtKB-SubCell"/>
</dbReference>
<evidence type="ECO:0000256" key="12">
    <source>
        <dbReference type="PIRNR" id="PIRNR009343"/>
    </source>
</evidence>
<dbReference type="EMBL" id="JH431740">
    <property type="status" value="NOT_ANNOTATED_CDS"/>
    <property type="molecule type" value="Genomic_DNA"/>
</dbReference>
<dbReference type="InterPro" id="IPR001214">
    <property type="entry name" value="SET_dom"/>
</dbReference>
<feature type="binding site" evidence="13">
    <location>
        <position position="297"/>
    </location>
    <ligand>
        <name>Zn(2+)</name>
        <dbReference type="ChEBI" id="CHEBI:29105"/>
        <label>3</label>
    </ligand>
</feature>
<accession>T1J0S7</accession>
<dbReference type="EC" id="2.1.1.355" evidence="12"/>
<protein>
    <recommendedName>
        <fullName evidence="12">Histone-lysine N-methyltransferase</fullName>
        <ecNumber evidence="12">2.1.1.355</ecNumber>
    </recommendedName>
</protein>
<feature type="binding site" evidence="13">
    <location>
        <position position="395"/>
    </location>
    <ligand>
        <name>Zn(2+)</name>
        <dbReference type="ChEBI" id="CHEBI:29105"/>
        <label>4</label>
    </ligand>
</feature>
<feature type="binding site" evidence="13">
    <location>
        <position position="249"/>
    </location>
    <ligand>
        <name>Zn(2+)</name>
        <dbReference type="ChEBI" id="CHEBI:29105"/>
        <label>1</label>
    </ligand>
</feature>
<sequence length="472" mass="54049">MMQEQKIRDFSVPCIQAVDTLRNKCSKEGIHFSLPKERKKSRSNVNGTGPDAEVYEVERIVNYAKDPMGDEWYLVKWVGWPEKNNSWEPIKNLVGAKDAISDFHMQKVVKLMKNKLLDGMALPDVDRFLQIICKRTAGNICSMMKESSFVKYKNGADRVKKLMLKASTSKKEEVMFKTVTNKWLKYQKVQQQLHEWEAKLNSVCTDKAKIIIENVVDFEGPPFEFTYVNDYKPSEGIIIPNDPPIGCDCTNCFDNRKKCCSHSFGIPFAYNRLKRINVNLGTPIYECNNKCKCPPTCLNRVVQHGRKIDLAIFRTANGCGWGVKTLEFIKADTFVMEYVGEVITNEEAEVRGQKYDAQGRTYLFDLDYDYSDGDCPFTVDATYYGNVSHFMNHSCEPNLVVYGVWINNLDPRFPRLAFFSYRDIRKGEELTFDYKMSEKADISQAKINGAAGNSVSRIQCKCGTASCRKFLC</sequence>
<dbReference type="PIRSF" id="PIRSF009343">
    <property type="entry name" value="SUV39_SET"/>
    <property type="match status" value="1"/>
</dbReference>
<keyword evidence="10 12" id="KW-0539">Nucleus</keyword>
<feature type="binding site" evidence="13">
    <location>
        <position position="462"/>
    </location>
    <ligand>
        <name>Zn(2+)</name>
        <dbReference type="ChEBI" id="CHEBI:29105"/>
        <label>4</label>
    </ligand>
</feature>
<dbReference type="Gene3D" id="2.170.270.10">
    <property type="entry name" value="SET domain"/>
    <property type="match status" value="1"/>
</dbReference>
<keyword evidence="8 12" id="KW-0862">Zinc</keyword>
<reference evidence="18" key="2">
    <citation type="submission" date="2015-02" db="UniProtKB">
        <authorList>
            <consortium name="EnsemblMetazoa"/>
        </authorList>
    </citation>
    <scope>IDENTIFICATION</scope>
</reference>
<keyword evidence="4 12" id="KW-0489">Methyltransferase</keyword>
<feature type="domain" description="Post-SET" evidence="17">
    <location>
        <begin position="456"/>
        <end position="472"/>
    </location>
</feature>
<evidence type="ECO:0000256" key="4">
    <source>
        <dbReference type="ARBA" id="ARBA00022603"/>
    </source>
</evidence>
<dbReference type="InterPro" id="IPR023780">
    <property type="entry name" value="Chromo_domain"/>
</dbReference>
<dbReference type="CDD" id="cd10542">
    <property type="entry name" value="SET_SUV39H"/>
    <property type="match status" value="1"/>
</dbReference>
<keyword evidence="11" id="KW-0137">Centromere</keyword>